<dbReference type="GO" id="GO:0031012">
    <property type="term" value="C:extracellular matrix"/>
    <property type="evidence" value="ECO:0007669"/>
    <property type="project" value="TreeGrafter"/>
</dbReference>
<accession>A0AAW0T8C5</accession>
<dbReference type="GO" id="GO:0005615">
    <property type="term" value="C:extracellular space"/>
    <property type="evidence" value="ECO:0007669"/>
    <property type="project" value="TreeGrafter"/>
</dbReference>
<dbReference type="Proteomes" id="UP001487740">
    <property type="component" value="Unassembled WGS sequence"/>
</dbReference>
<evidence type="ECO:0000256" key="1">
    <source>
        <dbReference type="ARBA" id="ARBA00022460"/>
    </source>
</evidence>
<feature type="region of interest" description="Disordered" evidence="3">
    <location>
        <begin position="146"/>
        <end position="176"/>
    </location>
</feature>
<keyword evidence="5" id="KW-1185">Reference proteome</keyword>
<dbReference type="InterPro" id="IPR000618">
    <property type="entry name" value="Insect_cuticle"/>
</dbReference>
<proteinExistence type="predicted"/>
<reference evidence="4 5" key="1">
    <citation type="submission" date="2023-03" db="EMBL/GenBank/DDBJ databases">
        <title>High-quality genome of Scylla paramamosain provides insights in environmental adaptation.</title>
        <authorList>
            <person name="Zhang L."/>
        </authorList>
    </citation>
    <scope>NUCLEOTIDE SEQUENCE [LARGE SCALE GENOMIC DNA]</scope>
    <source>
        <strain evidence="4">LZ_2023a</strain>
        <tissue evidence="4">Muscle</tissue>
    </source>
</reference>
<feature type="region of interest" description="Disordered" evidence="3">
    <location>
        <begin position="1"/>
        <end position="29"/>
    </location>
</feature>
<dbReference type="PANTHER" id="PTHR12236">
    <property type="entry name" value="STRUCTURAL CONTITUENT OF CUTICLE"/>
    <property type="match status" value="1"/>
</dbReference>
<dbReference type="EMBL" id="JARAKH010000036">
    <property type="protein sequence ID" value="KAK8383848.1"/>
    <property type="molecule type" value="Genomic_DNA"/>
</dbReference>
<sequence>MAGSPSPPHARHPHPHPRHSSTSRTKQDKGLFVPASSRHFLTKPFLLSQVLLLLALVAAAAAEGRSHERSYGSYDSYESEEPKYDFNYQVKDYYGNDYGHRESRDGDYTEGFYYNHLPDGRLQKVKYVVDGYSGFVADVSYEGEAHYDSGSYESRGSGSSEYYRPRYYRGYDSNES</sequence>
<gene>
    <name evidence="4" type="ORF">O3P69_015943</name>
</gene>
<dbReference type="GO" id="GO:0042302">
    <property type="term" value="F:structural constituent of cuticle"/>
    <property type="evidence" value="ECO:0007669"/>
    <property type="project" value="UniProtKB-UniRule"/>
</dbReference>
<name>A0AAW0T8C5_SCYPA</name>
<dbReference type="AlphaFoldDB" id="A0AAW0T8C5"/>
<feature type="compositionally biased region" description="Low complexity" evidence="3">
    <location>
        <begin position="148"/>
        <end position="162"/>
    </location>
</feature>
<dbReference type="PANTHER" id="PTHR12236:SF79">
    <property type="entry name" value="CUTICULAR PROTEIN 50CB-RELATED"/>
    <property type="match status" value="1"/>
</dbReference>
<evidence type="ECO:0008006" key="6">
    <source>
        <dbReference type="Google" id="ProtNLM"/>
    </source>
</evidence>
<protein>
    <recommendedName>
        <fullName evidence="6">Pro-resilin</fullName>
    </recommendedName>
</protein>
<evidence type="ECO:0000256" key="2">
    <source>
        <dbReference type="PROSITE-ProRule" id="PRU00497"/>
    </source>
</evidence>
<evidence type="ECO:0000313" key="5">
    <source>
        <dbReference type="Proteomes" id="UP001487740"/>
    </source>
</evidence>
<evidence type="ECO:0000256" key="3">
    <source>
        <dbReference type="SAM" id="MobiDB-lite"/>
    </source>
</evidence>
<organism evidence="4 5">
    <name type="scientific">Scylla paramamosain</name>
    <name type="common">Mud crab</name>
    <dbReference type="NCBI Taxonomy" id="85552"/>
    <lineage>
        <taxon>Eukaryota</taxon>
        <taxon>Metazoa</taxon>
        <taxon>Ecdysozoa</taxon>
        <taxon>Arthropoda</taxon>
        <taxon>Crustacea</taxon>
        <taxon>Multicrustacea</taxon>
        <taxon>Malacostraca</taxon>
        <taxon>Eumalacostraca</taxon>
        <taxon>Eucarida</taxon>
        <taxon>Decapoda</taxon>
        <taxon>Pleocyemata</taxon>
        <taxon>Brachyura</taxon>
        <taxon>Eubrachyura</taxon>
        <taxon>Portunoidea</taxon>
        <taxon>Portunidae</taxon>
        <taxon>Portuninae</taxon>
        <taxon>Scylla</taxon>
    </lineage>
</organism>
<dbReference type="Pfam" id="PF00379">
    <property type="entry name" value="Chitin_bind_4"/>
    <property type="match status" value="1"/>
</dbReference>
<evidence type="ECO:0000313" key="4">
    <source>
        <dbReference type="EMBL" id="KAK8383848.1"/>
    </source>
</evidence>
<dbReference type="InterPro" id="IPR051217">
    <property type="entry name" value="Insect_Cuticle_Struc_Prot"/>
</dbReference>
<comment type="caution">
    <text evidence="4">The sequence shown here is derived from an EMBL/GenBank/DDBJ whole genome shotgun (WGS) entry which is preliminary data.</text>
</comment>
<feature type="compositionally biased region" description="Basic residues" evidence="3">
    <location>
        <begin position="9"/>
        <end position="21"/>
    </location>
</feature>
<keyword evidence="1 2" id="KW-0193">Cuticle</keyword>
<dbReference type="PROSITE" id="PS51155">
    <property type="entry name" value="CHIT_BIND_RR_2"/>
    <property type="match status" value="1"/>
</dbReference>